<dbReference type="GO" id="GO:0016607">
    <property type="term" value="C:nuclear speck"/>
    <property type="evidence" value="ECO:0007669"/>
    <property type="project" value="TreeGrafter"/>
</dbReference>
<dbReference type="GO" id="GO:2000042">
    <property type="term" value="P:negative regulation of double-strand break repair via homologous recombination"/>
    <property type="evidence" value="ECO:0007669"/>
    <property type="project" value="TreeGrafter"/>
</dbReference>
<dbReference type="Gene3D" id="2.40.50.140">
    <property type="entry name" value="Nucleic acid-binding proteins"/>
    <property type="match status" value="1"/>
</dbReference>
<proteinExistence type="predicted"/>
<keyword evidence="3" id="KW-1185">Reference proteome</keyword>
<dbReference type="GO" id="GO:0043007">
    <property type="term" value="P:maintenance of rDNA"/>
    <property type="evidence" value="ECO:0007669"/>
    <property type="project" value="TreeGrafter"/>
</dbReference>
<evidence type="ECO:0000313" key="2">
    <source>
        <dbReference type="EMBL" id="KAB5531062.1"/>
    </source>
</evidence>
<accession>A0A5N5KL09</accession>
<dbReference type="GO" id="GO:0006281">
    <property type="term" value="P:DNA repair"/>
    <property type="evidence" value="ECO:0007669"/>
    <property type="project" value="TreeGrafter"/>
</dbReference>
<dbReference type="GO" id="GO:0005829">
    <property type="term" value="C:cytosol"/>
    <property type="evidence" value="ECO:0007669"/>
    <property type="project" value="TreeGrafter"/>
</dbReference>
<dbReference type="Pfam" id="PF16100">
    <property type="entry name" value="RMI2"/>
    <property type="match status" value="1"/>
</dbReference>
<dbReference type="EMBL" id="VFJC01000024">
    <property type="protein sequence ID" value="KAB5531062.1"/>
    <property type="molecule type" value="Genomic_DNA"/>
</dbReference>
<evidence type="ECO:0000256" key="1">
    <source>
        <dbReference type="SAM" id="MobiDB-lite"/>
    </source>
</evidence>
<comment type="caution">
    <text evidence="2">The sequence shown here is derived from an EMBL/GenBank/DDBJ whole genome shotgun (WGS) entry which is preliminary data.</text>
</comment>
<dbReference type="Proteomes" id="UP000327468">
    <property type="component" value="Chromosome 23"/>
</dbReference>
<dbReference type="InterPro" id="IPR032245">
    <property type="entry name" value="RMI2"/>
</dbReference>
<sequence length="158" mass="16868">MIAANVSSSHGEKLRKPPVKVLSSQLREGKGSAVGGGKPEVSIRRLGSRRPGSSGGSSGSLAVSVVWMQGTVLEAHTDQNSALLLDETGNFHITGVNNIPRGKPCLSPGKYVMVMGVIQSHSPEPVLRAVKMADLSDNAAMHRKMWKYEVEDLQQTLP</sequence>
<dbReference type="PANTHER" id="PTHR33962:SF1">
    <property type="entry name" value="RECQ-MEDIATED GENOME INSTABILITY PROTEIN 2"/>
    <property type="match status" value="1"/>
</dbReference>
<dbReference type="InterPro" id="IPR012340">
    <property type="entry name" value="NA-bd_OB-fold"/>
</dbReference>
<protein>
    <submittedName>
        <fullName evidence="2">Uncharacterized protein</fullName>
    </submittedName>
</protein>
<feature type="region of interest" description="Disordered" evidence="1">
    <location>
        <begin position="1"/>
        <end position="59"/>
    </location>
</feature>
<gene>
    <name evidence="2" type="ORF">PHYPO_G00136600</name>
</gene>
<evidence type="ECO:0000313" key="3">
    <source>
        <dbReference type="Proteomes" id="UP000327468"/>
    </source>
</evidence>
<organism evidence="2 3">
    <name type="scientific">Pangasianodon hypophthalmus</name>
    <name type="common">Striped catfish</name>
    <name type="synonym">Helicophagus hypophthalmus</name>
    <dbReference type="NCBI Taxonomy" id="310915"/>
    <lineage>
        <taxon>Eukaryota</taxon>
        <taxon>Metazoa</taxon>
        <taxon>Chordata</taxon>
        <taxon>Craniata</taxon>
        <taxon>Vertebrata</taxon>
        <taxon>Euteleostomi</taxon>
        <taxon>Actinopterygii</taxon>
        <taxon>Neopterygii</taxon>
        <taxon>Teleostei</taxon>
        <taxon>Ostariophysi</taxon>
        <taxon>Siluriformes</taxon>
        <taxon>Pangasiidae</taxon>
        <taxon>Pangasianodon</taxon>
    </lineage>
</organism>
<dbReference type="PANTHER" id="PTHR33962">
    <property type="entry name" value="RECQ-MEDIATED GENOME INSTABILITY PROTEIN 2 RMI2"/>
    <property type="match status" value="1"/>
</dbReference>
<dbReference type="AlphaFoldDB" id="A0A5N5KL09"/>
<name>A0A5N5KL09_PANHP</name>
<reference evidence="2 3" key="1">
    <citation type="submission" date="2019-06" db="EMBL/GenBank/DDBJ databases">
        <title>A chromosome-scale genome assembly of the striped catfish, Pangasianodon hypophthalmus.</title>
        <authorList>
            <person name="Wen M."/>
            <person name="Zahm M."/>
            <person name="Roques C."/>
            <person name="Cabau C."/>
            <person name="Klopp C."/>
            <person name="Donnadieu C."/>
            <person name="Jouanno E."/>
            <person name="Avarre J.-C."/>
            <person name="Campet M."/>
            <person name="Ha T.T.T."/>
            <person name="Dugue R."/>
            <person name="Lampietro C."/>
            <person name="Louis A."/>
            <person name="Herpin A."/>
            <person name="Echchiki A."/>
            <person name="Berthelot C."/>
            <person name="Parey E."/>
            <person name="Roest-Crollius H."/>
            <person name="Braasch I."/>
            <person name="Postlethwait J."/>
            <person name="Bobe J."/>
            <person name="Montfort J."/>
            <person name="Bouchez O."/>
            <person name="Begum T."/>
            <person name="Schartl M."/>
            <person name="Guiguen Y."/>
        </authorList>
    </citation>
    <scope>NUCLEOTIDE SEQUENCE [LARGE SCALE GENOMIC DNA]</scope>
    <source>
        <strain evidence="2 3">Indonesia</strain>
        <tissue evidence="2">Blood</tissue>
    </source>
</reference>
<dbReference type="GO" id="GO:0033045">
    <property type="term" value="P:regulation of sister chromatid segregation"/>
    <property type="evidence" value="ECO:0007669"/>
    <property type="project" value="TreeGrafter"/>
</dbReference>